<protein>
    <submittedName>
        <fullName evidence="1">Uncharacterized protein</fullName>
    </submittedName>
</protein>
<evidence type="ECO:0000313" key="1">
    <source>
        <dbReference type="EMBL" id="KAH7932124.1"/>
    </source>
</evidence>
<keyword evidence="2" id="KW-1185">Reference proteome</keyword>
<organism evidence="1 2">
    <name type="scientific">Rhipicephalus microplus</name>
    <name type="common">Cattle tick</name>
    <name type="synonym">Boophilus microplus</name>
    <dbReference type="NCBI Taxonomy" id="6941"/>
    <lineage>
        <taxon>Eukaryota</taxon>
        <taxon>Metazoa</taxon>
        <taxon>Ecdysozoa</taxon>
        <taxon>Arthropoda</taxon>
        <taxon>Chelicerata</taxon>
        <taxon>Arachnida</taxon>
        <taxon>Acari</taxon>
        <taxon>Parasitiformes</taxon>
        <taxon>Ixodida</taxon>
        <taxon>Ixodoidea</taxon>
        <taxon>Ixodidae</taxon>
        <taxon>Rhipicephalinae</taxon>
        <taxon>Rhipicephalus</taxon>
        <taxon>Boophilus</taxon>
    </lineage>
</organism>
<evidence type="ECO:0000313" key="2">
    <source>
        <dbReference type="Proteomes" id="UP000821866"/>
    </source>
</evidence>
<dbReference type="EMBL" id="JABSTU010006836">
    <property type="protein sequence ID" value="KAH7932124.1"/>
    <property type="molecule type" value="Genomic_DNA"/>
</dbReference>
<comment type="caution">
    <text evidence="1">The sequence shown here is derived from an EMBL/GenBank/DDBJ whole genome shotgun (WGS) entry which is preliminary data.</text>
</comment>
<accession>A0A9J6CTY3</accession>
<reference evidence="1" key="2">
    <citation type="submission" date="2021-09" db="EMBL/GenBank/DDBJ databases">
        <authorList>
            <person name="Jia N."/>
            <person name="Wang J."/>
            <person name="Shi W."/>
            <person name="Du L."/>
            <person name="Sun Y."/>
            <person name="Zhan W."/>
            <person name="Jiang J."/>
            <person name="Wang Q."/>
            <person name="Zhang B."/>
            <person name="Ji P."/>
            <person name="Sakyi L.B."/>
            <person name="Cui X."/>
            <person name="Yuan T."/>
            <person name="Jiang B."/>
            <person name="Yang W."/>
            <person name="Lam T.T.-Y."/>
            <person name="Chang Q."/>
            <person name="Ding S."/>
            <person name="Wang X."/>
            <person name="Zhu J."/>
            <person name="Ruan X."/>
            <person name="Zhao L."/>
            <person name="Wei J."/>
            <person name="Que T."/>
            <person name="Du C."/>
            <person name="Cheng J."/>
            <person name="Dai P."/>
            <person name="Han X."/>
            <person name="Huang E."/>
            <person name="Gao Y."/>
            <person name="Liu J."/>
            <person name="Shao H."/>
            <person name="Ye R."/>
            <person name="Li L."/>
            <person name="Wei W."/>
            <person name="Wang X."/>
            <person name="Wang C."/>
            <person name="Huo Q."/>
            <person name="Li W."/>
            <person name="Guo W."/>
            <person name="Chen H."/>
            <person name="Chen S."/>
            <person name="Zhou L."/>
            <person name="Zhou L."/>
            <person name="Ni X."/>
            <person name="Tian J."/>
            <person name="Zhou Y."/>
            <person name="Sheng Y."/>
            <person name="Liu T."/>
            <person name="Pan Y."/>
            <person name="Xia L."/>
            <person name="Li J."/>
            <person name="Zhao F."/>
            <person name="Cao W."/>
        </authorList>
    </citation>
    <scope>NUCLEOTIDE SEQUENCE</scope>
    <source>
        <strain evidence="1">Rmic-2018</strain>
        <tissue evidence="1">Larvae</tissue>
    </source>
</reference>
<sequence>MKLWTNDPVIEVCPYTNTIKPSPYTRSRLPRKVSVAQTNGQARTVDGAAVGVAGGPCGGGLMQRSRPLLEAPKATSSMGARLARMQSMFVKSTEKG</sequence>
<dbReference type="AlphaFoldDB" id="A0A9J6CTY3"/>
<dbReference type="VEuPathDB" id="VectorBase:LOC119187707"/>
<dbReference type="Proteomes" id="UP000821866">
    <property type="component" value="Unassembled WGS sequence"/>
</dbReference>
<reference evidence="1" key="1">
    <citation type="journal article" date="2020" name="Cell">
        <title>Large-Scale Comparative Analyses of Tick Genomes Elucidate Their Genetic Diversity and Vector Capacities.</title>
        <authorList>
            <consortium name="Tick Genome and Microbiome Consortium (TIGMIC)"/>
            <person name="Jia N."/>
            <person name="Wang J."/>
            <person name="Shi W."/>
            <person name="Du L."/>
            <person name="Sun Y."/>
            <person name="Zhan W."/>
            <person name="Jiang J.F."/>
            <person name="Wang Q."/>
            <person name="Zhang B."/>
            <person name="Ji P."/>
            <person name="Bell-Sakyi L."/>
            <person name="Cui X.M."/>
            <person name="Yuan T.T."/>
            <person name="Jiang B.G."/>
            <person name="Yang W.F."/>
            <person name="Lam T.T."/>
            <person name="Chang Q.C."/>
            <person name="Ding S.J."/>
            <person name="Wang X.J."/>
            <person name="Zhu J.G."/>
            <person name="Ruan X.D."/>
            <person name="Zhao L."/>
            <person name="Wei J.T."/>
            <person name="Ye R.Z."/>
            <person name="Que T.C."/>
            <person name="Du C.H."/>
            <person name="Zhou Y.H."/>
            <person name="Cheng J.X."/>
            <person name="Dai P.F."/>
            <person name="Guo W.B."/>
            <person name="Han X.H."/>
            <person name="Huang E.J."/>
            <person name="Li L.F."/>
            <person name="Wei W."/>
            <person name="Gao Y.C."/>
            <person name="Liu J.Z."/>
            <person name="Shao H.Z."/>
            <person name="Wang X."/>
            <person name="Wang C.C."/>
            <person name="Yang T.C."/>
            <person name="Huo Q.B."/>
            <person name="Li W."/>
            <person name="Chen H.Y."/>
            <person name="Chen S.E."/>
            <person name="Zhou L.G."/>
            <person name="Ni X.B."/>
            <person name="Tian J.H."/>
            <person name="Sheng Y."/>
            <person name="Liu T."/>
            <person name="Pan Y.S."/>
            <person name="Xia L.Y."/>
            <person name="Li J."/>
            <person name="Zhao F."/>
            <person name="Cao W.C."/>
        </authorList>
    </citation>
    <scope>NUCLEOTIDE SEQUENCE</scope>
    <source>
        <strain evidence="1">Rmic-2018</strain>
    </source>
</reference>
<name>A0A9J6CTY3_RHIMP</name>
<proteinExistence type="predicted"/>
<gene>
    <name evidence="1" type="ORF">HPB51_029541</name>
</gene>